<dbReference type="GO" id="GO:0071555">
    <property type="term" value="P:cell wall organization"/>
    <property type="evidence" value="ECO:0007669"/>
    <property type="project" value="UniProtKB-KW"/>
</dbReference>
<keyword evidence="8" id="KW-0961">Cell wall biogenesis/degradation</keyword>
<dbReference type="GO" id="GO:0008658">
    <property type="term" value="F:penicillin binding"/>
    <property type="evidence" value="ECO:0007669"/>
    <property type="project" value="InterPro"/>
</dbReference>
<keyword evidence="6" id="KW-0573">Peptidoglycan synthesis</keyword>
<dbReference type="GO" id="GO:0030288">
    <property type="term" value="C:outer membrane-bounded periplasmic space"/>
    <property type="evidence" value="ECO:0007669"/>
    <property type="project" value="TreeGrafter"/>
</dbReference>
<keyword evidence="2" id="KW-1003">Cell membrane</keyword>
<organism evidence="12 13">
    <name type="scientific">Candidatus Colwellbacteria bacterium RBG_13_48_8</name>
    <dbReference type="NCBI Taxonomy" id="1797685"/>
    <lineage>
        <taxon>Bacteria</taxon>
        <taxon>Candidatus Colwelliibacteriota</taxon>
    </lineage>
</organism>
<accession>A0A1G1YX29</accession>
<dbReference type="SUPFAM" id="SSF56601">
    <property type="entry name" value="beta-lactamase/transpeptidase-like"/>
    <property type="match status" value="1"/>
</dbReference>
<dbReference type="PANTHER" id="PTHR32282">
    <property type="entry name" value="BINDING PROTEIN TRANSPEPTIDASE, PUTATIVE-RELATED"/>
    <property type="match status" value="1"/>
</dbReference>
<dbReference type="InterPro" id="IPR050396">
    <property type="entry name" value="Glycosyltr_51/Transpeptidase"/>
</dbReference>
<evidence type="ECO:0000313" key="13">
    <source>
        <dbReference type="Proteomes" id="UP000177062"/>
    </source>
</evidence>
<comment type="subcellular location">
    <subcellularLocation>
        <location evidence="1">Membrane</location>
    </subcellularLocation>
</comment>
<keyword evidence="4" id="KW-0808">Transferase</keyword>
<evidence type="ECO:0000256" key="2">
    <source>
        <dbReference type="ARBA" id="ARBA00022475"/>
    </source>
</evidence>
<evidence type="ECO:0000256" key="7">
    <source>
        <dbReference type="ARBA" id="ARBA00023136"/>
    </source>
</evidence>
<dbReference type="Proteomes" id="UP000177062">
    <property type="component" value="Unassembled WGS sequence"/>
</dbReference>
<evidence type="ECO:0000259" key="11">
    <source>
        <dbReference type="Pfam" id="PF00905"/>
    </source>
</evidence>
<evidence type="ECO:0000256" key="8">
    <source>
        <dbReference type="ARBA" id="ARBA00023316"/>
    </source>
</evidence>
<dbReference type="GO" id="GO:0009252">
    <property type="term" value="P:peptidoglycan biosynthetic process"/>
    <property type="evidence" value="ECO:0007669"/>
    <property type="project" value="UniProtKB-KW"/>
</dbReference>
<sequence>MAQSINVPSVKTLYLAGLEKTMKTAELFGITTLNDPNRYGLSLVLGGGEVKLVDLLTAYSVLANDGTKHKPTFILKVEDSRGKVLEEYKEQGEQVVDPQYPRTINDILSDVGLRSGLFSASLPLTQVPGYQVALKTGTTNDYVDAWAIGYTPNLVAGVWAGNNNRVALEARGSSILAAIPMWHDFMSQALPQLPAEFFPKPEPFLSENPVLSGKLIEGENHSILYYLGRLNDPQYPNWEAGIKAWLSTHPESSIKIPRVEPGEVNKTGTGVDKSIEIDFISPNNGETVESTFPLRVSVAAPDDLDRVEVFVNNELVLVKSGHLGKEVLISEDVTIEGSAPQNLISVETIDKSNNAAREEIIVFL</sequence>
<feature type="domain" description="Penicillin-binding protein transpeptidase" evidence="11">
    <location>
        <begin position="49"/>
        <end position="153"/>
    </location>
</feature>
<dbReference type="GO" id="GO:0016020">
    <property type="term" value="C:membrane"/>
    <property type="evidence" value="ECO:0007669"/>
    <property type="project" value="UniProtKB-SubCell"/>
</dbReference>
<dbReference type="Gene3D" id="3.40.710.10">
    <property type="entry name" value="DD-peptidase/beta-lactamase superfamily"/>
    <property type="match status" value="1"/>
</dbReference>
<dbReference type="Pfam" id="PF00905">
    <property type="entry name" value="Transpeptidase"/>
    <property type="match status" value="1"/>
</dbReference>
<keyword evidence="7" id="KW-0472">Membrane</keyword>
<dbReference type="EMBL" id="MHIT01000032">
    <property type="protein sequence ID" value="OGY56160.1"/>
    <property type="molecule type" value="Genomic_DNA"/>
</dbReference>
<dbReference type="GO" id="GO:0008955">
    <property type="term" value="F:peptidoglycan glycosyltransferase activity"/>
    <property type="evidence" value="ECO:0007669"/>
    <property type="project" value="UniProtKB-EC"/>
</dbReference>
<keyword evidence="3" id="KW-0328">Glycosyltransferase</keyword>
<dbReference type="PANTHER" id="PTHR32282:SF11">
    <property type="entry name" value="PENICILLIN-BINDING PROTEIN 1B"/>
    <property type="match status" value="1"/>
</dbReference>
<dbReference type="EC" id="2.4.99.28" evidence="9"/>
<comment type="caution">
    <text evidence="12">The sequence shown here is derived from an EMBL/GenBank/DDBJ whole genome shotgun (WGS) entry which is preliminary data.</text>
</comment>
<dbReference type="InterPro" id="IPR001460">
    <property type="entry name" value="PCN-bd_Tpept"/>
</dbReference>
<proteinExistence type="predicted"/>
<keyword evidence="5" id="KW-0133">Cell shape</keyword>
<evidence type="ECO:0000256" key="3">
    <source>
        <dbReference type="ARBA" id="ARBA00022676"/>
    </source>
</evidence>
<evidence type="ECO:0000313" key="12">
    <source>
        <dbReference type="EMBL" id="OGY56160.1"/>
    </source>
</evidence>
<dbReference type="AlphaFoldDB" id="A0A1G1YX29"/>
<evidence type="ECO:0000256" key="6">
    <source>
        <dbReference type="ARBA" id="ARBA00022984"/>
    </source>
</evidence>
<evidence type="ECO:0000256" key="4">
    <source>
        <dbReference type="ARBA" id="ARBA00022679"/>
    </source>
</evidence>
<evidence type="ECO:0000256" key="5">
    <source>
        <dbReference type="ARBA" id="ARBA00022960"/>
    </source>
</evidence>
<reference evidence="12 13" key="1">
    <citation type="journal article" date="2016" name="Nat. Commun.">
        <title>Thousands of microbial genomes shed light on interconnected biogeochemical processes in an aquifer system.</title>
        <authorList>
            <person name="Anantharaman K."/>
            <person name="Brown C.T."/>
            <person name="Hug L.A."/>
            <person name="Sharon I."/>
            <person name="Castelle C.J."/>
            <person name="Probst A.J."/>
            <person name="Thomas B.C."/>
            <person name="Singh A."/>
            <person name="Wilkins M.J."/>
            <person name="Karaoz U."/>
            <person name="Brodie E.L."/>
            <person name="Williams K.H."/>
            <person name="Hubbard S.S."/>
            <person name="Banfield J.F."/>
        </authorList>
    </citation>
    <scope>NUCLEOTIDE SEQUENCE [LARGE SCALE GENOMIC DNA]</scope>
</reference>
<name>A0A1G1YX29_9BACT</name>
<dbReference type="GO" id="GO:0008360">
    <property type="term" value="P:regulation of cell shape"/>
    <property type="evidence" value="ECO:0007669"/>
    <property type="project" value="UniProtKB-KW"/>
</dbReference>
<evidence type="ECO:0000256" key="9">
    <source>
        <dbReference type="ARBA" id="ARBA00044770"/>
    </source>
</evidence>
<comment type="catalytic activity">
    <reaction evidence="10">
        <text>[GlcNAc-(1-&gt;4)-Mur2Ac(oyl-L-Ala-gamma-D-Glu-L-Lys-D-Ala-D-Ala)](n)-di-trans,octa-cis-undecaprenyl diphosphate + beta-D-GlcNAc-(1-&gt;4)-Mur2Ac(oyl-L-Ala-gamma-D-Glu-L-Lys-D-Ala-D-Ala)-di-trans,octa-cis-undecaprenyl diphosphate = [GlcNAc-(1-&gt;4)-Mur2Ac(oyl-L-Ala-gamma-D-Glu-L-Lys-D-Ala-D-Ala)](n+1)-di-trans,octa-cis-undecaprenyl diphosphate + di-trans,octa-cis-undecaprenyl diphosphate + H(+)</text>
        <dbReference type="Rhea" id="RHEA:23708"/>
        <dbReference type="Rhea" id="RHEA-COMP:9602"/>
        <dbReference type="Rhea" id="RHEA-COMP:9603"/>
        <dbReference type="ChEBI" id="CHEBI:15378"/>
        <dbReference type="ChEBI" id="CHEBI:58405"/>
        <dbReference type="ChEBI" id="CHEBI:60033"/>
        <dbReference type="ChEBI" id="CHEBI:78435"/>
        <dbReference type="EC" id="2.4.99.28"/>
    </reaction>
</comment>
<gene>
    <name evidence="12" type="ORF">A2Y84_00910</name>
</gene>
<evidence type="ECO:0000256" key="1">
    <source>
        <dbReference type="ARBA" id="ARBA00004370"/>
    </source>
</evidence>
<protein>
    <recommendedName>
        <fullName evidence="9">peptidoglycan glycosyltransferase</fullName>
        <ecNumber evidence="9">2.4.99.28</ecNumber>
    </recommendedName>
</protein>
<evidence type="ECO:0000256" key="10">
    <source>
        <dbReference type="ARBA" id="ARBA00049902"/>
    </source>
</evidence>
<dbReference type="InterPro" id="IPR012338">
    <property type="entry name" value="Beta-lactam/transpept-like"/>
</dbReference>